<dbReference type="InterPro" id="IPR010839">
    <property type="entry name" value="AtuA_N"/>
</dbReference>
<gene>
    <name evidence="2" type="ORF">GGQ99_002365</name>
</gene>
<dbReference type="EMBL" id="JACHOT010000002">
    <property type="protein sequence ID" value="MBB4650610.1"/>
    <property type="molecule type" value="Genomic_DNA"/>
</dbReference>
<evidence type="ECO:0000259" key="1">
    <source>
        <dbReference type="Pfam" id="PF07287"/>
    </source>
</evidence>
<reference evidence="2 3" key="1">
    <citation type="submission" date="2020-08" db="EMBL/GenBank/DDBJ databases">
        <title>Genomic Encyclopedia of Type Strains, Phase IV (KMG-IV): sequencing the most valuable type-strain genomes for metagenomic binning, comparative biology and taxonomic classification.</title>
        <authorList>
            <person name="Goeker M."/>
        </authorList>
    </citation>
    <scope>NUCLEOTIDE SEQUENCE [LARGE SCALE GENOMIC DNA]</scope>
    <source>
        <strain evidence="2 3">DSM 7050</strain>
    </source>
</reference>
<sequence>MEEVRILAASGMLGAGFSEKSFERGLSLRPHVIACDGGSTDGGPTSLGLGSGTHPTKSLKRDLRLMMKGRDRLKVPMIVGSCGTAGGDDGVKRVVDLVLEIAREEGMTFKLAVIRSEQDRDYLKQRYAENRISALRNAPPIDEKVFDRSLHIVGMMGPEPIIAALKEGADIILAGRASDTSLYAALPLLKGFAPGPIWHAAKTIECGASASVNRKRPDSMFAWIREDHFDVEPMDPDNHVSPQSVASHTLYENADPHLVVEPSGVLDTAEARYEQVTERAVRVYGSNFRYSDPYTIKLEGVELVGYQHVIIGGVRDPYIIRQLDSWLDAMKHKMGERVQEIFGGSVGEDDYSIHCRVYGRDGTMGKLEPNTETAKDVGLVFTVTAGDEATSGTIAKSFAHLAVHYPIPEWGGLITGMAFPYSPAEINRGAAYRFNLHHVVVPDTPYEMFPTTYLEVAA</sequence>
<keyword evidence="3" id="KW-1185">Reference proteome</keyword>
<comment type="caution">
    <text evidence="2">The sequence shown here is derived from an EMBL/GenBank/DDBJ whole genome shotgun (WGS) entry which is preliminary data.</text>
</comment>
<name>A0ABR6L3J3_9HYPH</name>
<accession>A0ABR6L3J3</accession>
<organism evidence="2 3">
    <name type="scientific">Aminobacter niigataensis</name>
    <dbReference type="NCBI Taxonomy" id="83265"/>
    <lineage>
        <taxon>Bacteria</taxon>
        <taxon>Pseudomonadati</taxon>
        <taxon>Pseudomonadota</taxon>
        <taxon>Alphaproteobacteria</taxon>
        <taxon>Hyphomicrobiales</taxon>
        <taxon>Phyllobacteriaceae</taxon>
        <taxon>Aminobacter</taxon>
    </lineage>
</organism>
<evidence type="ECO:0000313" key="3">
    <source>
        <dbReference type="Proteomes" id="UP000539538"/>
    </source>
</evidence>
<dbReference type="RefSeq" id="WP_183262663.1">
    <property type="nucleotide sequence ID" value="NZ_BAAAVZ010000002.1"/>
</dbReference>
<evidence type="ECO:0000313" key="2">
    <source>
        <dbReference type="EMBL" id="MBB4650610.1"/>
    </source>
</evidence>
<dbReference type="Pfam" id="PF07287">
    <property type="entry name" value="AtuA"/>
    <property type="match status" value="2"/>
</dbReference>
<dbReference type="Proteomes" id="UP000539538">
    <property type="component" value="Unassembled WGS sequence"/>
</dbReference>
<feature type="domain" description="Acyclic terpene utilisation N-terminal" evidence="1">
    <location>
        <begin position="238"/>
        <end position="404"/>
    </location>
</feature>
<feature type="domain" description="Acyclic terpene utilisation N-terminal" evidence="1">
    <location>
        <begin position="91"/>
        <end position="185"/>
    </location>
</feature>
<protein>
    <recommendedName>
        <fullName evidence="1">Acyclic terpene utilisation N-terminal domain-containing protein</fullName>
    </recommendedName>
</protein>
<proteinExistence type="predicted"/>